<protein>
    <submittedName>
        <fullName evidence="2">Sigma-70 family RNA polymerase sigma factor</fullName>
    </submittedName>
</protein>
<feature type="domain" description="RNA polymerase sigma factor 70 region 4 type 2" evidence="1">
    <location>
        <begin position="106"/>
        <end position="152"/>
    </location>
</feature>
<dbReference type="Pfam" id="PF08281">
    <property type="entry name" value="Sigma70_r4_2"/>
    <property type="match status" value="1"/>
</dbReference>
<name>A0A5M9HZN8_9FIRM</name>
<dbReference type="GO" id="GO:0003677">
    <property type="term" value="F:DNA binding"/>
    <property type="evidence" value="ECO:0007669"/>
    <property type="project" value="InterPro"/>
</dbReference>
<dbReference type="RefSeq" id="WP_150311181.1">
    <property type="nucleotide sequence ID" value="NZ_VMSO01000014.1"/>
</dbReference>
<keyword evidence="3" id="KW-1185">Reference proteome</keyword>
<organism evidence="2 3">
    <name type="scientific">Mediterraneibacter catenae</name>
    <dbReference type="NCBI Taxonomy" id="2594882"/>
    <lineage>
        <taxon>Bacteria</taxon>
        <taxon>Bacillati</taxon>
        <taxon>Bacillota</taxon>
        <taxon>Clostridia</taxon>
        <taxon>Lachnospirales</taxon>
        <taxon>Lachnospiraceae</taxon>
        <taxon>Mediterraneibacter</taxon>
    </lineage>
</organism>
<dbReference type="GO" id="GO:0016987">
    <property type="term" value="F:sigma factor activity"/>
    <property type="evidence" value="ECO:0007669"/>
    <property type="project" value="InterPro"/>
</dbReference>
<gene>
    <name evidence="2" type="ORF">FNY66_10955</name>
</gene>
<dbReference type="EMBL" id="VMSO01000014">
    <property type="protein sequence ID" value="KAA8500959.1"/>
    <property type="molecule type" value="Genomic_DNA"/>
</dbReference>
<reference evidence="2" key="1">
    <citation type="submission" date="2019-07" db="EMBL/GenBank/DDBJ databases">
        <authorList>
            <person name="Wongkuna S."/>
            <person name="Scaria J."/>
        </authorList>
    </citation>
    <scope>NUCLEOTIDE SEQUENCE [LARGE SCALE GENOMIC DNA]</scope>
    <source>
        <strain evidence="2">SW178</strain>
    </source>
</reference>
<dbReference type="InterPro" id="IPR036388">
    <property type="entry name" value="WH-like_DNA-bd_sf"/>
</dbReference>
<comment type="caution">
    <text evidence="2">The sequence shown here is derived from an EMBL/GenBank/DDBJ whole genome shotgun (WGS) entry which is preliminary data.</text>
</comment>
<proteinExistence type="predicted"/>
<dbReference type="Proteomes" id="UP000322025">
    <property type="component" value="Unassembled WGS sequence"/>
</dbReference>
<evidence type="ECO:0000313" key="3">
    <source>
        <dbReference type="Proteomes" id="UP000322025"/>
    </source>
</evidence>
<dbReference type="InterPro" id="IPR013324">
    <property type="entry name" value="RNA_pol_sigma_r3/r4-like"/>
</dbReference>
<dbReference type="SUPFAM" id="SSF88659">
    <property type="entry name" value="Sigma3 and sigma4 domains of RNA polymerase sigma factors"/>
    <property type="match status" value="1"/>
</dbReference>
<dbReference type="GO" id="GO:0006352">
    <property type="term" value="P:DNA-templated transcription initiation"/>
    <property type="evidence" value="ECO:0007669"/>
    <property type="project" value="InterPro"/>
</dbReference>
<dbReference type="AlphaFoldDB" id="A0A5M9HZN8"/>
<evidence type="ECO:0000313" key="2">
    <source>
        <dbReference type="EMBL" id="KAA8500959.1"/>
    </source>
</evidence>
<sequence length="165" mass="19495">MSFNYASEKRKFDAMWTKLRVEYREAGMEESAIAAMYEFDCEVFRKNRTYGIHNTYFSTVMPDGEEVADDRSSFMKKFSSRFSIQAEEYDSDRRYGWIDEIENPVLSEILQKMPEKDKELLTLYVIEGYTVTDIAKMEGSTHQNISKKIRRLKNILKNFQNQVAD</sequence>
<accession>A0A5M9HZN8</accession>
<dbReference type="Gene3D" id="1.10.10.10">
    <property type="entry name" value="Winged helix-like DNA-binding domain superfamily/Winged helix DNA-binding domain"/>
    <property type="match status" value="1"/>
</dbReference>
<evidence type="ECO:0000259" key="1">
    <source>
        <dbReference type="Pfam" id="PF08281"/>
    </source>
</evidence>
<dbReference type="InterPro" id="IPR013249">
    <property type="entry name" value="RNA_pol_sigma70_r4_t2"/>
</dbReference>
<dbReference type="OrthoDB" id="9789193at2"/>